<dbReference type="Pfam" id="PF12704">
    <property type="entry name" value="MacB_PCD"/>
    <property type="match status" value="1"/>
</dbReference>
<dbReference type="EMBL" id="CP001998">
    <property type="protein sequence ID" value="ADE55201.1"/>
    <property type="molecule type" value="Genomic_DNA"/>
</dbReference>
<reference evidence="3 4" key="1">
    <citation type="journal article" date="2010" name="Stand. Genomic Sci.">
        <title>Complete genome sequence of Coraliomargarita akajimensis type strain (04OKA010-24).</title>
        <authorList>
            <person name="Mavromatis K."/>
            <person name="Abt B."/>
            <person name="Brambilla E."/>
            <person name="Lapidus A."/>
            <person name="Copeland A."/>
            <person name="Deshpande S."/>
            <person name="Nolan M."/>
            <person name="Lucas S."/>
            <person name="Tice H."/>
            <person name="Cheng J.F."/>
            <person name="Han C."/>
            <person name="Detter J.C."/>
            <person name="Woyke T."/>
            <person name="Goodwin L."/>
            <person name="Pitluck S."/>
            <person name="Held B."/>
            <person name="Brettin T."/>
            <person name="Tapia R."/>
            <person name="Ivanova N."/>
            <person name="Mikhailova N."/>
            <person name="Pati A."/>
            <person name="Liolios K."/>
            <person name="Chen A."/>
            <person name="Palaniappan K."/>
            <person name="Land M."/>
            <person name="Hauser L."/>
            <person name="Chang Y.J."/>
            <person name="Jeffries C.D."/>
            <person name="Rohde M."/>
            <person name="Goker M."/>
            <person name="Bristow J."/>
            <person name="Eisen J.A."/>
            <person name="Markowitz V."/>
            <person name="Hugenholtz P."/>
            <person name="Klenk H.P."/>
            <person name="Kyrpides N.C."/>
        </authorList>
    </citation>
    <scope>NUCLEOTIDE SEQUENCE [LARGE SCALE GENOMIC DNA]</scope>
    <source>
        <strain evidence="4">DSM 45221 / IAM 15411 / JCM 23193 / KCTC 12865</strain>
    </source>
</reference>
<feature type="transmembrane region" description="Helical" evidence="1">
    <location>
        <begin position="20"/>
        <end position="40"/>
    </location>
</feature>
<keyword evidence="4" id="KW-1185">Reference proteome</keyword>
<organism evidence="3 4">
    <name type="scientific">Coraliomargarita akajimensis (strain DSM 45221 / IAM 15411 / JCM 23193 / KCTC 12865 / 04OKA010-24)</name>
    <dbReference type="NCBI Taxonomy" id="583355"/>
    <lineage>
        <taxon>Bacteria</taxon>
        <taxon>Pseudomonadati</taxon>
        <taxon>Verrucomicrobiota</taxon>
        <taxon>Opitutia</taxon>
        <taxon>Puniceicoccales</taxon>
        <taxon>Coraliomargaritaceae</taxon>
        <taxon>Coraliomargarita</taxon>
    </lineage>
</organism>
<dbReference type="HOGENOM" id="CLU_717238_0_0_0"/>
<gene>
    <name evidence="3" type="ordered locus">Caka_2183</name>
</gene>
<evidence type="ECO:0000313" key="4">
    <source>
        <dbReference type="Proteomes" id="UP000000925"/>
    </source>
</evidence>
<dbReference type="STRING" id="583355.Caka_2183"/>
<dbReference type="OrthoDB" id="9784014at2"/>
<feature type="transmembrane region" description="Helical" evidence="1">
    <location>
        <begin position="356"/>
        <end position="379"/>
    </location>
</feature>
<dbReference type="AlphaFoldDB" id="D5EM41"/>
<evidence type="ECO:0000256" key="1">
    <source>
        <dbReference type="SAM" id="Phobius"/>
    </source>
</evidence>
<dbReference type="PANTHER" id="PTHR43738">
    <property type="entry name" value="ABC TRANSPORTER, MEMBRANE PROTEIN"/>
    <property type="match status" value="1"/>
</dbReference>
<dbReference type="InterPro" id="IPR051125">
    <property type="entry name" value="ABC-4/HrtB_transporter"/>
</dbReference>
<keyword evidence="1" id="KW-0472">Membrane</keyword>
<dbReference type="Proteomes" id="UP000000925">
    <property type="component" value="Chromosome"/>
</dbReference>
<evidence type="ECO:0000313" key="3">
    <source>
        <dbReference type="EMBL" id="ADE55201.1"/>
    </source>
</evidence>
<protein>
    <recommendedName>
        <fullName evidence="2">MacB-like periplasmic core domain-containing protein</fullName>
    </recommendedName>
</protein>
<feature type="transmembrane region" description="Helical" evidence="1">
    <location>
        <begin position="310"/>
        <end position="335"/>
    </location>
</feature>
<dbReference type="KEGG" id="caa:Caka_2183"/>
<dbReference type="PANTHER" id="PTHR43738:SF2">
    <property type="entry name" value="ABC TRANSPORTER PERMEASE"/>
    <property type="match status" value="1"/>
</dbReference>
<feature type="domain" description="MacB-like periplasmic core" evidence="2">
    <location>
        <begin position="95"/>
        <end position="206"/>
    </location>
</feature>
<sequence>MKATLYMAWRYLCHYRGKTVLLITALSMVLFLPSGLYVLVEQGSKELTRRAKATPLILGAKGSATDLTLSALYFKPPSLEPIAYRQLEQINQSTLATGIPLNLRYNVSDAPIVGTSLDYTRFRQLKLKDGRWFGLLGECVLGAKAAQRLGIETGGYVLSSAGNAFDIAGSFPLKMPVVGILAETGTADDDAVFTDIKTTWVIAGLAHGHDDVTRAAADDQRILQRSQQQAVASPALLSYTAITPKNVNSFHFHGDISTFPIDTVIVVPDNRKAEILLRGRYDQAEGVQLILPTAVIGSILQTLFSIRDYIILGSVGVLLSTTIIATLVFALSIRLRKREIETIQKIGGSSSRLRGILIAEILIIIISAILIAGTLTQLASNYGNRLIQLIS</sequence>
<keyword evidence="1" id="KW-1133">Transmembrane helix</keyword>
<dbReference type="RefSeq" id="WP_013043923.1">
    <property type="nucleotide sequence ID" value="NC_014008.1"/>
</dbReference>
<dbReference type="eggNOG" id="COG0577">
    <property type="taxonomic scope" value="Bacteria"/>
</dbReference>
<proteinExistence type="predicted"/>
<dbReference type="InterPro" id="IPR025857">
    <property type="entry name" value="MacB_PCD"/>
</dbReference>
<keyword evidence="1" id="KW-0812">Transmembrane</keyword>
<evidence type="ECO:0000259" key="2">
    <source>
        <dbReference type="Pfam" id="PF12704"/>
    </source>
</evidence>
<name>D5EM41_CORAD</name>
<accession>D5EM41</accession>